<evidence type="ECO:0000313" key="3">
    <source>
        <dbReference type="Proteomes" id="UP000708208"/>
    </source>
</evidence>
<evidence type="ECO:0000313" key="2">
    <source>
        <dbReference type="EMBL" id="CAG7683967.1"/>
    </source>
</evidence>
<evidence type="ECO:0000256" key="1">
    <source>
        <dbReference type="SAM" id="SignalP"/>
    </source>
</evidence>
<protein>
    <submittedName>
        <fullName evidence="2">Uncharacterized protein</fullName>
    </submittedName>
</protein>
<gene>
    <name evidence="2" type="ORF">AFUS01_LOCUS3006</name>
</gene>
<feature type="chain" id="PRO_5035239062" evidence="1">
    <location>
        <begin position="19"/>
        <end position="177"/>
    </location>
</feature>
<proteinExistence type="predicted"/>
<sequence length="177" mass="20618">MKLLLITLISLIWGDSELQAFCKDREERDLHSSTSILLSKLLSTHFRDYRKGNKIQIVLKPNQSQNRWMLEKFSDNAQRAELERCVNKLSKSLFQEAVNQNFVNTLRGISGVDVLRKLFGGLISGVNYIMRWLLSLVRQEGVSLAEFLRGYRVSLTYELVYGIIRWLFFASLAFYYP</sequence>
<name>A0A8J2J742_9HEXA</name>
<dbReference type="Proteomes" id="UP000708208">
    <property type="component" value="Unassembled WGS sequence"/>
</dbReference>
<dbReference type="AlphaFoldDB" id="A0A8J2J742"/>
<reference evidence="2" key="1">
    <citation type="submission" date="2021-06" db="EMBL/GenBank/DDBJ databases">
        <authorList>
            <person name="Hodson N. C."/>
            <person name="Mongue J. A."/>
            <person name="Jaron S. K."/>
        </authorList>
    </citation>
    <scope>NUCLEOTIDE SEQUENCE</scope>
</reference>
<keyword evidence="1" id="KW-0732">Signal</keyword>
<organism evidence="2 3">
    <name type="scientific">Allacma fusca</name>
    <dbReference type="NCBI Taxonomy" id="39272"/>
    <lineage>
        <taxon>Eukaryota</taxon>
        <taxon>Metazoa</taxon>
        <taxon>Ecdysozoa</taxon>
        <taxon>Arthropoda</taxon>
        <taxon>Hexapoda</taxon>
        <taxon>Collembola</taxon>
        <taxon>Symphypleona</taxon>
        <taxon>Sminthuridae</taxon>
        <taxon>Allacma</taxon>
    </lineage>
</organism>
<dbReference type="EMBL" id="CAJVCH010017649">
    <property type="protein sequence ID" value="CAG7683967.1"/>
    <property type="molecule type" value="Genomic_DNA"/>
</dbReference>
<keyword evidence="3" id="KW-1185">Reference proteome</keyword>
<accession>A0A8J2J742</accession>
<comment type="caution">
    <text evidence="2">The sequence shown here is derived from an EMBL/GenBank/DDBJ whole genome shotgun (WGS) entry which is preliminary data.</text>
</comment>
<feature type="signal peptide" evidence="1">
    <location>
        <begin position="1"/>
        <end position="18"/>
    </location>
</feature>